<sequence length="169" mass="19118">MKMSIGVEYALHCLLPMIDLQDKSPATVKNLALYQGISESYLAKIFTKLTKAKLVQAEPGVKGGYRLAQSPADISFLDIFEAVEGKDSFFRCKSVRHASILLQEEETVPPPYKTPCAVRKIMSGSEEAFKGYLQQYTLAWLHHYTYTEVLSEQDRLDTIEWFKSQSNGN</sequence>
<organism evidence="1 2">
    <name type="scientific">Veillonella absiana</name>
    <dbReference type="NCBI Taxonomy" id="3079305"/>
    <lineage>
        <taxon>Bacteria</taxon>
        <taxon>Bacillati</taxon>
        <taxon>Bacillota</taxon>
        <taxon>Negativicutes</taxon>
        <taxon>Veillonellales</taxon>
        <taxon>Veillonellaceae</taxon>
        <taxon>Veillonella</taxon>
    </lineage>
</organism>
<name>A0ABU3Z9C1_9FIRM</name>
<dbReference type="EMBL" id="JAWJZB010000007">
    <property type="protein sequence ID" value="MDV5088511.1"/>
    <property type="molecule type" value="Genomic_DNA"/>
</dbReference>
<accession>A0ABU3Z9C1</accession>
<dbReference type="PROSITE" id="PS51197">
    <property type="entry name" value="HTH_RRF2_2"/>
    <property type="match status" value="1"/>
</dbReference>
<dbReference type="Proteomes" id="UP001272515">
    <property type="component" value="Unassembled WGS sequence"/>
</dbReference>
<dbReference type="PANTHER" id="PTHR33221">
    <property type="entry name" value="WINGED HELIX-TURN-HELIX TRANSCRIPTIONAL REGULATOR, RRF2 FAMILY"/>
    <property type="match status" value="1"/>
</dbReference>
<evidence type="ECO:0000313" key="1">
    <source>
        <dbReference type="EMBL" id="MDV5088511.1"/>
    </source>
</evidence>
<dbReference type="InterPro" id="IPR036390">
    <property type="entry name" value="WH_DNA-bd_sf"/>
</dbReference>
<dbReference type="InterPro" id="IPR000944">
    <property type="entry name" value="Tscrpt_reg_Rrf2"/>
</dbReference>
<keyword evidence="2" id="KW-1185">Reference proteome</keyword>
<gene>
    <name evidence="1" type="ORF">RVY80_06615</name>
</gene>
<dbReference type="SUPFAM" id="SSF46785">
    <property type="entry name" value="Winged helix' DNA-binding domain"/>
    <property type="match status" value="1"/>
</dbReference>
<reference evidence="1 2" key="1">
    <citation type="submission" date="2023-10" db="EMBL/GenBank/DDBJ databases">
        <title>Veillonella sp. nov., isolated from a pig farm feces dump.</title>
        <authorList>
            <person name="Chang Y.-H."/>
        </authorList>
    </citation>
    <scope>NUCLEOTIDE SEQUENCE [LARGE SCALE GENOMIC DNA]</scope>
    <source>
        <strain evidence="1 2">YH-vei2233</strain>
    </source>
</reference>
<comment type="caution">
    <text evidence="1">The sequence shown here is derived from an EMBL/GenBank/DDBJ whole genome shotgun (WGS) entry which is preliminary data.</text>
</comment>
<dbReference type="PANTHER" id="PTHR33221:SF9">
    <property type="entry name" value="RRF2 FAMILY PROTEIN"/>
    <property type="match status" value="1"/>
</dbReference>
<protein>
    <submittedName>
        <fullName evidence="1">Rrf2 family transcriptional regulator</fullName>
    </submittedName>
</protein>
<dbReference type="NCBIfam" id="TIGR00738">
    <property type="entry name" value="rrf2_super"/>
    <property type="match status" value="1"/>
</dbReference>
<dbReference type="Gene3D" id="1.10.10.10">
    <property type="entry name" value="Winged helix-like DNA-binding domain superfamily/Winged helix DNA-binding domain"/>
    <property type="match status" value="1"/>
</dbReference>
<dbReference type="RefSeq" id="WP_317330016.1">
    <property type="nucleotide sequence ID" value="NZ_JAWJZA010000006.1"/>
</dbReference>
<dbReference type="InterPro" id="IPR036388">
    <property type="entry name" value="WH-like_DNA-bd_sf"/>
</dbReference>
<proteinExistence type="predicted"/>
<dbReference type="Pfam" id="PF02082">
    <property type="entry name" value="Rrf2"/>
    <property type="match status" value="1"/>
</dbReference>
<evidence type="ECO:0000313" key="2">
    <source>
        <dbReference type="Proteomes" id="UP001272515"/>
    </source>
</evidence>